<gene>
    <name evidence="1" type="ORF">RHGRI_030742</name>
</gene>
<dbReference type="AlphaFoldDB" id="A0AAV6I8K8"/>
<name>A0AAV6I8K8_9ERIC</name>
<sequence>MEEETVPEQVVEPGPPIGLEFPQIALEMEGPPYEVPLNFQEGQASGKDQDKEEMFREMMIAFREMAQTQRAMIKSIKNRLPNPESARNSPGNI</sequence>
<dbReference type="EMBL" id="JACTNZ010000011">
    <property type="protein sequence ID" value="KAG5523847.1"/>
    <property type="molecule type" value="Genomic_DNA"/>
</dbReference>
<proteinExistence type="predicted"/>
<accession>A0AAV6I8K8</accession>
<comment type="caution">
    <text evidence="1">The sequence shown here is derived from an EMBL/GenBank/DDBJ whole genome shotgun (WGS) entry which is preliminary data.</text>
</comment>
<reference evidence="1" key="1">
    <citation type="submission" date="2020-08" db="EMBL/GenBank/DDBJ databases">
        <title>Plant Genome Project.</title>
        <authorList>
            <person name="Zhang R.-G."/>
        </authorList>
    </citation>
    <scope>NUCLEOTIDE SEQUENCE</scope>
    <source>
        <strain evidence="1">WSP0</strain>
        <tissue evidence="1">Leaf</tissue>
    </source>
</reference>
<organism evidence="1 2">
    <name type="scientific">Rhododendron griersonianum</name>
    <dbReference type="NCBI Taxonomy" id="479676"/>
    <lineage>
        <taxon>Eukaryota</taxon>
        <taxon>Viridiplantae</taxon>
        <taxon>Streptophyta</taxon>
        <taxon>Embryophyta</taxon>
        <taxon>Tracheophyta</taxon>
        <taxon>Spermatophyta</taxon>
        <taxon>Magnoliopsida</taxon>
        <taxon>eudicotyledons</taxon>
        <taxon>Gunneridae</taxon>
        <taxon>Pentapetalae</taxon>
        <taxon>asterids</taxon>
        <taxon>Ericales</taxon>
        <taxon>Ericaceae</taxon>
        <taxon>Ericoideae</taxon>
        <taxon>Rhodoreae</taxon>
        <taxon>Rhododendron</taxon>
    </lineage>
</organism>
<keyword evidence="2" id="KW-1185">Reference proteome</keyword>
<evidence type="ECO:0000313" key="1">
    <source>
        <dbReference type="EMBL" id="KAG5523847.1"/>
    </source>
</evidence>
<protein>
    <submittedName>
        <fullName evidence="1">Uncharacterized protein</fullName>
    </submittedName>
</protein>
<evidence type="ECO:0000313" key="2">
    <source>
        <dbReference type="Proteomes" id="UP000823749"/>
    </source>
</evidence>
<dbReference type="Proteomes" id="UP000823749">
    <property type="component" value="Chromosome 11"/>
</dbReference>